<evidence type="ECO:0000313" key="7">
    <source>
        <dbReference type="Proteomes" id="UP000807159"/>
    </source>
</evidence>
<keyword evidence="7" id="KW-1185">Reference proteome</keyword>
<dbReference type="InterPro" id="IPR050426">
    <property type="entry name" value="Glycosyltransferase_28"/>
</dbReference>
<reference evidence="6" key="1">
    <citation type="journal article" date="2021" name="J. Hered.">
        <title>Genome Assembly of Salicaceae Populus deltoides (Eastern Cottonwood) I-69 Based on Nanopore Sequencing and Hi-C Technologies.</title>
        <authorList>
            <person name="Bai S."/>
            <person name="Wu H."/>
            <person name="Zhang J."/>
            <person name="Pan Z."/>
            <person name="Zhao W."/>
            <person name="Li Z."/>
            <person name="Tong C."/>
        </authorList>
    </citation>
    <scope>NUCLEOTIDE SEQUENCE</scope>
    <source>
        <tissue evidence="6">Leaf</tissue>
    </source>
</reference>
<evidence type="ECO:0000313" key="6">
    <source>
        <dbReference type="EMBL" id="KAH8509075.1"/>
    </source>
</evidence>
<feature type="compositionally biased region" description="Basic and acidic residues" evidence="3">
    <location>
        <begin position="1"/>
        <end position="18"/>
    </location>
</feature>
<dbReference type="EMBL" id="JACEGQ020000005">
    <property type="protein sequence ID" value="KAH8509075.1"/>
    <property type="molecule type" value="Genomic_DNA"/>
</dbReference>
<sequence>MVNNRFDHPLKHSEEEGRGSNYDLNKSFDQTSGGDESVTVASVSSEEQSEAGSSQEAEKQKTKSGKQPLALEIFKSKNLIFPPPRRGLNLCINAPVDDHSHQLFDDDDNNITFYRSKTENRASRYELKLNRLSEREKKKLIIELVKIQNDGTVEVDIDENAPVASELLELHSVEGASFYVNDSISCSKKSIPRLKIAMLVEFGHHVRLATHANFSSFVRSAGVDFYPLGGDPRVLAEYMVRNKGFIPSAPGEISTQRKQLKAIIESLLAACTEPDMETGVPFKAQAIIANPPAYGHVHVAEALRIPIHIFFTMPWTKSMVSAHGGRGNTESAVKPIPFSTQGYAFSLPSSLGRPTYEFPHPLARVPQSAGYWLSYIVVDLLIWWGMRSYINEFRKRKLKLPPIAYFSTYHGSISHLPTGYMWSSHLVPKPSDWGPLVDVVGYCLLNLGSKYEPKEEFLQWIQKGTEPIYIGFGSMPLEDPKKTMDIILEALKDTGQRGIVDQGWGDLGNFMEVPDSVFLLKDCPHDWLFPQCAAVVHHGGAGTTAMGLRAGCPTTIVPFFGDQFFWGDRVHTKGLGPAPIPIARLSAESLSNAIRFMREPEVKSRAVELAKLIENEDGVGAAVDAFHRHLPPELPLPASSLEDNEQPNPLQWFFIQIEKWCCLSCS</sequence>
<dbReference type="InterPro" id="IPR004276">
    <property type="entry name" value="GlycoTrans_28_N"/>
</dbReference>
<feature type="region of interest" description="Disordered" evidence="3">
    <location>
        <begin position="1"/>
        <end position="68"/>
    </location>
</feature>
<dbReference type="SUPFAM" id="SSF53756">
    <property type="entry name" value="UDP-Glycosyltransferase/glycogen phosphorylase"/>
    <property type="match status" value="1"/>
</dbReference>
<dbReference type="InterPro" id="IPR002213">
    <property type="entry name" value="UDP_glucos_trans"/>
</dbReference>
<evidence type="ECO:0000259" key="4">
    <source>
        <dbReference type="Pfam" id="PF03033"/>
    </source>
</evidence>
<dbReference type="GO" id="GO:0005975">
    <property type="term" value="P:carbohydrate metabolic process"/>
    <property type="evidence" value="ECO:0007669"/>
    <property type="project" value="InterPro"/>
</dbReference>
<dbReference type="Proteomes" id="UP000807159">
    <property type="component" value="Chromosome 5"/>
</dbReference>
<dbReference type="Pfam" id="PF06722">
    <property type="entry name" value="EryCIII-like_C"/>
    <property type="match status" value="1"/>
</dbReference>
<feature type="domain" description="Erythromycin biosynthesis protein CIII-like C-terminal" evidence="5">
    <location>
        <begin position="509"/>
        <end position="610"/>
    </location>
</feature>
<feature type="compositionally biased region" description="Polar residues" evidence="3">
    <location>
        <begin position="22"/>
        <end position="34"/>
    </location>
</feature>
<evidence type="ECO:0000259" key="5">
    <source>
        <dbReference type="Pfam" id="PF06722"/>
    </source>
</evidence>
<evidence type="ECO:0000256" key="3">
    <source>
        <dbReference type="SAM" id="MobiDB-lite"/>
    </source>
</evidence>
<dbReference type="PANTHER" id="PTHR48050">
    <property type="entry name" value="STEROL 3-BETA-GLUCOSYLTRANSFERASE"/>
    <property type="match status" value="1"/>
</dbReference>
<name>A0A8T2YV68_POPDE</name>
<comment type="caution">
    <text evidence="6">The sequence shown here is derived from an EMBL/GenBank/DDBJ whole genome shotgun (WGS) entry which is preliminary data.</text>
</comment>
<evidence type="ECO:0000256" key="1">
    <source>
        <dbReference type="ARBA" id="ARBA00022679"/>
    </source>
</evidence>
<protein>
    <submittedName>
        <fullName evidence="6">Uncharacterized protein</fullName>
    </submittedName>
</protein>
<dbReference type="Gene3D" id="3.40.50.2000">
    <property type="entry name" value="Glycogen Phosphorylase B"/>
    <property type="match status" value="2"/>
</dbReference>
<keyword evidence="1" id="KW-0808">Transferase</keyword>
<gene>
    <name evidence="6" type="ORF">H0E87_011006</name>
</gene>
<feature type="domain" description="Glycosyltransferase family 28 N-terminal" evidence="4">
    <location>
        <begin position="199"/>
        <end position="317"/>
    </location>
</feature>
<dbReference type="GO" id="GO:0016906">
    <property type="term" value="F:sterol 3-beta-glucosyltransferase activity"/>
    <property type="evidence" value="ECO:0007669"/>
    <property type="project" value="UniProtKB-ARBA"/>
</dbReference>
<evidence type="ECO:0000256" key="2">
    <source>
        <dbReference type="SAM" id="Coils"/>
    </source>
</evidence>
<organism evidence="6 7">
    <name type="scientific">Populus deltoides</name>
    <name type="common">Eastern poplar</name>
    <name type="synonym">Eastern cottonwood</name>
    <dbReference type="NCBI Taxonomy" id="3696"/>
    <lineage>
        <taxon>Eukaryota</taxon>
        <taxon>Viridiplantae</taxon>
        <taxon>Streptophyta</taxon>
        <taxon>Embryophyta</taxon>
        <taxon>Tracheophyta</taxon>
        <taxon>Spermatophyta</taxon>
        <taxon>Magnoliopsida</taxon>
        <taxon>eudicotyledons</taxon>
        <taxon>Gunneridae</taxon>
        <taxon>Pentapetalae</taxon>
        <taxon>rosids</taxon>
        <taxon>fabids</taxon>
        <taxon>Malpighiales</taxon>
        <taxon>Salicaceae</taxon>
        <taxon>Saliceae</taxon>
        <taxon>Populus</taxon>
    </lineage>
</organism>
<feature type="coiled-coil region" evidence="2">
    <location>
        <begin position="115"/>
        <end position="150"/>
    </location>
</feature>
<dbReference type="Pfam" id="PF03033">
    <property type="entry name" value="Glyco_transf_28"/>
    <property type="match status" value="1"/>
</dbReference>
<dbReference type="FunFam" id="3.40.50.2000:FF:000009">
    <property type="entry name" value="Sterol 3-beta-glucosyltransferase UGT80A2"/>
    <property type="match status" value="1"/>
</dbReference>
<keyword evidence="2" id="KW-0175">Coiled coil</keyword>
<dbReference type="CDD" id="cd03784">
    <property type="entry name" value="GT1_Gtf-like"/>
    <property type="match status" value="1"/>
</dbReference>
<accession>A0A8T2YV68</accession>
<dbReference type="AlphaFoldDB" id="A0A8T2YV68"/>
<dbReference type="PANTHER" id="PTHR48050:SF16">
    <property type="entry name" value="STEROL 3-BETA-GLUCOSYLTRANSFERASE UGT80B1"/>
    <property type="match status" value="1"/>
</dbReference>
<dbReference type="InterPro" id="IPR010610">
    <property type="entry name" value="EryCIII-like_C"/>
</dbReference>
<proteinExistence type="predicted"/>
<feature type="compositionally biased region" description="Low complexity" evidence="3">
    <location>
        <begin position="36"/>
        <end position="55"/>
    </location>
</feature>